<dbReference type="PANTHER" id="PTHR22777:SF4">
    <property type="entry name" value="UPF0053 PROTEIN SLL1254"/>
    <property type="match status" value="1"/>
</dbReference>
<keyword evidence="5 7" id="KW-0129">CBS domain</keyword>
<dbReference type="InterPro" id="IPR046342">
    <property type="entry name" value="CBS_dom_sf"/>
</dbReference>
<comment type="subcellular location">
    <subcellularLocation>
        <location evidence="1">Membrane</location>
        <topology evidence="1">Multi-pass membrane protein</topology>
    </subcellularLocation>
</comment>
<keyword evidence="3" id="KW-0677">Repeat</keyword>
<dbReference type="Gene3D" id="3.10.580.10">
    <property type="entry name" value="CBS-domain"/>
    <property type="match status" value="1"/>
</dbReference>
<keyword evidence="2 8" id="KW-0812">Transmembrane</keyword>
<keyword evidence="6 8" id="KW-0472">Membrane</keyword>
<dbReference type="InterPro" id="IPR002550">
    <property type="entry name" value="CNNM"/>
</dbReference>
<evidence type="ECO:0000256" key="7">
    <source>
        <dbReference type="PROSITE-ProRule" id="PRU00703"/>
    </source>
</evidence>
<dbReference type="AlphaFoldDB" id="A0A3S3U995"/>
<feature type="compositionally biased region" description="Basic and acidic residues" evidence="9">
    <location>
        <begin position="352"/>
        <end position="363"/>
    </location>
</feature>
<dbReference type="PANTHER" id="PTHR22777">
    <property type="entry name" value="HEMOLYSIN-RELATED"/>
    <property type="match status" value="1"/>
</dbReference>
<dbReference type="InterPro" id="IPR000644">
    <property type="entry name" value="CBS_dom"/>
</dbReference>
<comment type="caution">
    <text evidence="13">The sequence shown here is derived from an EMBL/GenBank/DDBJ whole genome shotgun (WGS) entry which is preliminary data.</text>
</comment>
<dbReference type="Proteomes" id="UP000287853">
    <property type="component" value="Unassembled WGS sequence"/>
</dbReference>
<dbReference type="GO" id="GO:0005886">
    <property type="term" value="C:plasma membrane"/>
    <property type="evidence" value="ECO:0007669"/>
    <property type="project" value="TreeGrafter"/>
</dbReference>
<feature type="domain" description="CBS" evidence="11">
    <location>
        <begin position="198"/>
        <end position="258"/>
    </location>
</feature>
<protein>
    <submittedName>
        <fullName evidence="13">Hemolysin</fullName>
    </submittedName>
</protein>
<evidence type="ECO:0000256" key="1">
    <source>
        <dbReference type="ARBA" id="ARBA00004141"/>
    </source>
</evidence>
<evidence type="ECO:0000313" key="13">
    <source>
        <dbReference type="EMBL" id="RWX45054.1"/>
    </source>
</evidence>
<feature type="transmembrane region" description="Helical" evidence="10">
    <location>
        <begin position="90"/>
        <end position="108"/>
    </location>
</feature>
<sequence>MLLELVLAVSFAVFTSAFCSLLEAVLYSLPMSRIELLANTRPITSAILKKLKENIDEPITAILTLNTIANTMGAAVAGAAAASVFGANNLIWFSVFFTLVILLFSEILPKTIGVEFNGSLAPYIARPLHLMVVVLKPIILVCQAMTHLIPKSSGSQVSAEEVIAIARMSRKSGEIERDQEKVITNIIDLRNKRVRQVMTPRTVTFTLSREMTVAQAALLTEQWRIHSRVPVYGRDSNDVVGIVLSYEVMEAAAAGKLECRLEEIMQPVHFVPEIAPLNKVMLEFFEESQHLFVVVDEYGSVTGVISLEDILEEIIGREIVDESDRTQNMRALARAAGKERSLPTPGSSNGQEAKKLNKEEGRR</sequence>
<gene>
    <name evidence="13" type="ORF">H206_02400</name>
</gene>
<organism evidence="13 14">
    <name type="scientific">Candidatus Electrothrix aarhusensis</name>
    <dbReference type="NCBI Taxonomy" id="1859131"/>
    <lineage>
        <taxon>Bacteria</taxon>
        <taxon>Pseudomonadati</taxon>
        <taxon>Thermodesulfobacteriota</taxon>
        <taxon>Desulfobulbia</taxon>
        <taxon>Desulfobulbales</taxon>
        <taxon>Desulfobulbaceae</taxon>
        <taxon>Candidatus Electrothrix</taxon>
    </lineage>
</organism>
<evidence type="ECO:0000256" key="6">
    <source>
        <dbReference type="ARBA" id="ARBA00023136"/>
    </source>
</evidence>
<feature type="transmembrane region" description="Helical" evidence="10">
    <location>
        <begin position="59"/>
        <end position="84"/>
    </location>
</feature>
<evidence type="ECO:0000256" key="5">
    <source>
        <dbReference type="ARBA" id="ARBA00023122"/>
    </source>
</evidence>
<evidence type="ECO:0000256" key="10">
    <source>
        <dbReference type="SAM" id="Phobius"/>
    </source>
</evidence>
<dbReference type="PROSITE" id="PS51846">
    <property type="entry name" value="CNNM"/>
    <property type="match status" value="1"/>
</dbReference>
<evidence type="ECO:0000259" key="11">
    <source>
        <dbReference type="PROSITE" id="PS51371"/>
    </source>
</evidence>
<feature type="domain" description="CNNM transmembrane" evidence="12">
    <location>
        <begin position="1"/>
        <end position="179"/>
    </location>
</feature>
<accession>A0A3S3U995</accession>
<reference evidence="13 14" key="1">
    <citation type="submission" date="2017-01" db="EMBL/GenBank/DDBJ databases">
        <title>The cable genome- insights into the physiology and evolution of filamentous bacteria capable of sulfide oxidation via long distance electron transfer.</title>
        <authorList>
            <person name="Schreiber L."/>
            <person name="Bjerg J.T."/>
            <person name="Boggild A."/>
            <person name="Van De Vossenberg J."/>
            <person name="Meysman F."/>
            <person name="Nielsen L.P."/>
            <person name="Schramm A."/>
            <person name="Kjeldsen K.U."/>
        </authorList>
    </citation>
    <scope>NUCLEOTIDE SEQUENCE [LARGE SCALE GENOMIC DNA]</scope>
    <source>
        <strain evidence="13">MCF</strain>
    </source>
</reference>
<evidence type="ECO:0000256" key="9">
    <source>
        <dbReference type="SAM" id="MobiDB-lite"/>
    </source>
</evidence>
<evidence type="ECO:0000256" key="3">
    <source>
        <dbReference type="ARBA" id="ARBA00022737"/>
    </source>
</evidence>
<dbReference type="PROSITE" id="PS51371">
    <property type="entry name" value="CBS"/>
    <property type="match status" value="2"/>
</dbReference>
<keyword evidence="4 8" id="KW-1133">Transmembrane helix</keyword>
<evidence type="ECO:0000256" key="8">
    <source>
        <dbReference type="PROSITE-ProRule" id="PRU01193"/>
    </source>
</evidence>
<feature type="transmembrane region" description="Helical" evidence="10">
    <location>
        <begin position="6"/>
        <end position="29"/>
    </location>
</feature>
<evidence type="ECO:0000313" key="14">
    <source>
        <dbReference type="Proteomes" id="UP000287853"/>
    </source>
</evidence>
<dbReference type="InterPro" id="IPR044751">
    <property type="entry name" value="Ion_transp-like_CBS"/>
</dbReference>
<proteinExistence type="predicted"/>
<feature type="region of interest" description="Disordered" evidence="9">
    <location>
        <begin position="328"/>
        <end position="363"/>
    </location>
</feature>
<dbReference type="Pfam" id="PF00571">
    <property type="entry name" value="CBS"/>
    <property type="match status" value="2"/>
</dbReference>
<evidence type="ECO:0000256" key="2">
    <source>
        <dbReference type="ARBA" id="ARBA00022692"/>
    </source>
</evidence>
<dbReference type="Pfam" id="PF01595">
    <property type="entry name" value="CNNM"/>
    <property type="match status" value="1"/>
</dbReference>
<dbReference type="SUPFAM" id="SSF54631">
    <property type="entry name" value="CBS-domain pair"/>
    <property type="match status" value="1"/>
</dbReference>
<keyword evidence="14" id="KW-1185">Reference proteome</keyword>
<evidence type="ECO:0000256" key="4">
    <source>
        <dbReference type="ARBA" id="ARBA00022989"/>
    </source>
</evidence>
<dbReference type="EMBL" id="MTKO01000083">
    <property type="protein sequence ID" value="RWX45054.1"/>
    <property type="molecule type" value="Genomic_DNA"/>
</dbReference>
<evidence type="ECO:0000259" key="12">
    <source>
        <dbReference type="PROSITE" id="PS51846"/>
    </source>
</evidence>
<name>A0A3S3U995_9BACT</name>
<feature type="domain" description="CBS" evidence="11">
    <location>
        <begin position="264"/>
        <end position="322"/>
    </location>
</feature>
<dbReference type="CDD" id="cd04590">
    <property type="entry name" value="CBS_pair_CorC_HlyC_assoc"/>
    <property type="match status" value="1"/>
</dbReference>